<proteinExistence type="predicted"/>
<sequence>MTDIRPATVRDAADVFAAIFDGDPCRTPHEELDRIGVSAACRAGEAVHNA</sequence>
<dbReference type="EMBL" id="JBEZFP010000112">
    <property type="protein sequence ID" value="MEU8138145.1"/>
    <property type="molecule type" value="Genomic_DNA"/>
</dbReference>
<evidence type="ECO:0000313" key="1">
    <source>
        <dbReference type="EMBL" id="MEU8138145.1"/>
    </source>
</evidence>
<gene>
    <name evidence="1" type="ORF">AB0C36_32135</name>
</gene>
<name>A0ABV3DQW9_9ACTN</name>
<reference evidence="1 2" key="1">
    <citation type="submission" date="2024-06" db="EMBL/GenBank/DDBJ databases">
        <title>The Natural Products Discovery Center: Release of the First 8490 Sequenced Strains for Exploring Actinobacteria Biosynthetic Diversity.</title>
        <authorList>
            <person name="Kalkreuter E."/>
            <person name="Kautsar S.A."/>
            <person name="Yang D."/>
            <person name="Bader C.D."/>
            <person name="Teijaro C.N."/>
            <person name="Fluegel L."/>
            <person name="Davis C.M."/>
            <person name="Simpson J.R."/>
            <person name="Lauterbach L."/>
            <person name="Steele A.D."/>
            <person name="Gui C."/>
            <person name="Meng S."/>
            <person name="Li G."/>
            <person name="Viehrig K."/>
            <person name="Ye F."/>
            <person name="Su P."/>
            <person name="Kiefer A.F."/>
            <person name="Nichols A."/>
            <person name="Cepeda A.J."/>
            <person name="Yan W."/>
            <person name="Fan B."/>
            <person name="Jiang Y."/>
            <person name="Adhikari A."/>
            <person name="Zheng C.-J."/>
            <person name="Schuster L."/>
            <person name="Cowan T.M."/>
            <person name="Smanski M.J."/>
            <person name="Chevrette M.G."/>
            <person name="De Carvalho L.P.S."/>
            <person name="Shen B."/>
        </authorList>
    </citation>
    <scope>NUCLEOTIDE SEQUENCE [LARGE SCALE GENOMIC DNA]</scope>
    <source>
        <strain evidence="1 2">NPDC048946</strain>
    </source>
</reference>
<dbReference type="RefSeq" id="WP_358361051.1">
    <property type="nucleotide sequence ID" value="NZ_JBEZFP010000112.1"/>
</dbReference>
<evidence type="ECO:0008006" key="3">
    <source>
        <dbReference type="Google" id="ProtNLM"/>
    </source>
</evidence>
<comment type="caution">
    <text evidence="1">The sequence shown here is derived from an EMBL/GenBank/DDBJ whole genome shotgun (WGS) entry which is preliminary data.</text>
</comment>
<dbReference type="Proteomes" id="UP001551482">
    <property type="component" value="Unassembled WGS sequence"/>
</dbReference>
<organism evidence="1 2">
    <name type="scientific">Streptodolium elevatio</name>
    <dbReference type="NCBI Taxonomy" id="3157996"/>
    <lineage>
        <taxon>Bacteria</taxon>
        <taxon>Bacillati</taxon>
        <taxon>Actinomycetota</taxon>
        <taxon>Actinomycetes</taxon>
        <taxon>Kitasatosporales</taxon>
        <taxon>Streptomycetaceae</taxon>
        <taxon>Streptodolium</taxon>
    </lineage>
</organism>
<accession>A0ABV3DQW9</accession>
<keyword evidence="2" id="KW-1185">Reference proteome</keyword>
<protein>
    <recommendedName>
        <fullName evidence="3">GNAT family N-acetyltransferase</fullName>
    </recommendedName>
</protein>
<evidence type="ECO:0000313" key="2">
    <source>
        <dbReference type="Proteomes" id="UP001551482"/>
    </source>
</evidence>